<dbReference type="HOGENOM" id="CLU_038355_1_2_11"/>
<evidence type="ECO:0000313" key="3">
    <source>
        <dbReference type="EMBL" id="EFV12211.1"/>
    </source>
</evidence>
<dbReference type="GO" id="GO:0043190">
    <property type="term" value="C:ATP-binding cassette (ABC) transporter complex"/>
    <property type="evidence" value="ECO:0007669"/>
    <property type="project" value="InterPro"/>
</dbReference>
<dbReference type="CDD" id="cd13606">
    <property type="entry name" value="PBP2_ProX_like"/>
    <property type="match status" value="1"/>
</dbReference>
<keyword evidence="1" id="KW-0732">Signal</keyword>
<dbReference type="PROSITE" id="PS51257">
    <property type="entry name" value="PROKAR_LIPOPROTEIN"/>
    <property type="match status" value="1"/>
</dbReference>
<keyword evidence="4" id="KW-1185">Reference proteome</keyword>
<protein>
    <recommendedName>
        <fullName evidence="2">ABC-type glycine betaine transport system substrate-binding domain-containing protein</fullName>
    </recommendedName>
</protein>
<evidence type="ECO:0000259" key="2">
    <source>
        <dbReference type="Pfam" id="PF04069"/>
    </source>
</evidence>
<dbReference type="STRING" id="679197.HMPREF9336_02903"/>
<dbReference type="Gene3D" id="3.40.190.10">
    <property type="entry name" value="Periplasmic binding protein-like II"/>
    <property type="match status" value="1"/>
</dbReference>
<gene>
    <name evidence="3" type="ORF">HMPREF9336_02903</name>
</gene>
<dbReference type="OrthoDB" id="9781705at2"/>
<dbReference type="GO" id="GO:0022857">
    <property type="term" value="F:transmembrane transporter activity"/>
    <property type="evidence" value="ECO:0007669"/>
    <property type="project" value="InterPro"/>
</dbReference>
<feature type="chain" id="PRO_5038914335" description="ABC-type glycine betaine transport system substrate-binding domain-containing protein" evidence="1">
    <location>
        <begin position="25"/>
        <end position="314"/>
    </location>
</feature>
<dbReference type="Pfam" id="PF04069">
    <property type="entry name" value="OpuAC"/>
    <property type="match status" value="1"/>
</dbReference>
<comment type="caution">
    <text evidence="3">The sequence shown here is derived from an EMBL/GenBank/DDBJ whole genome shotgun (WGS) entry which is preliminary data.</text>
</comment>
<feature type="domain" description="ABC-type glycine betaine transport system substrate-binding" evidence="2">
    <location>
        <begin position="39"/>
        <end position="303"/>
    </location>
</feature>
<dbReference type="Proteomes" id="UP000004816">
    <property type="component" value="Unassembled WGS sequence"/>
</dbReference>
<dbReference type="RefSeq" id="WP_007471550.1">
    <property type="nucleotide sequence ID" value="NZ_KI391953.1"/>
</dbReference>
<dbReference type="Gene3D" id="3.40.190.120">
    <property type="entry name" value="Osmoprotection protein (prox), domain 2"/>
    <property type="match status" value="1"/>
</dbReference>
<reference evidence="3 4" key="1">
    <citation type="journal article" date="2011" name="Stand. Genomic Sci.">
        <title>High quality draft genome sequence of Segniliparus rugosus CDC 945(T)= (ATCC BAA-974(T)).</title>
        <authorList>
            <person name="Earl A.M."/>
            <person name="Desjardins C.A."/>
            <person name="Fitzgerald M.G."/>
            <person name="Arachchi H.M."/>
            <person name="Zeng Q."/>
            <person name="Mehta T."/>
            <person name="Griggs A."/>
            <person name="Birren B.W."/>
            <person name="Toney N.C."/>
            <person name="Carr J."/>
            <person name="Posey J."/>
            <person name="Butler W.R."/>
        </authorList>
    </citation>
    <scope>NUCLEOTIDE SEQUENCE [LARGE SCALE GENOMIC DNA]</scope>
    <source>
        <strain evidence="4">ATCC BAA-974 / DSM 45345 / CCUG 50838 / CIP 108380 / JCM 13579 / CDC 945</strain>
    </source>
</reference>
<accession>E5XTT1</accession>
<dbReference type="InterPro" id="IPR007210">
    <property type="entry name" value="ABC_Gly_betaine_transp_sub-bd"/>
</dbReference>
<sequence length="314" mass="32522">MRSWIRLTALSAALGILSASCGSSDPFSTDTGADPDPNTVVVGSAAIPESEAVADIYILALRANGFHAGGKQGVGQREGYIPALSAGQISVVPEYTGNLLHYLSQNTKAATAEQIKAELDQALAAVKLVAYAPAPASNTDSITVTKKLAQSWGLASIADLAPHASEFKVAGNAEFRQRSQGLAGLQEIYGISVPADHFVPINDSSGPATIKALREGQVQGADVYTTTPALAEGDLVALADPKGLFPPNNVVPIVSARKDTPKLRRVLDAVSAQLTTEDLAQINRAISGDGGQEPEEAAAGWLKAHGLDRPLVGN</sequence>
<proteinExistence type="predicted"/>
<evidence type="ECO:0000313" key="4">
    <source>
        <dbReference type="Proteomes" id="UP000004816"/>
    </source>
</evidence>
<organism evidence="3 4">
    <name type="scientific">Segniliparus rugosus (strain ATCC BAA-974 / DSM 45345 / CCUG 50838 / CIP 108380 / JCM 13579 / CDC 945)</name>
    <dbReference type="NCBI Taxonomy" id="679197"/>
    <lineage>
        <taxon>Bacteria</taxon>
        <taxon>Bacillati</taxon>
        <taxon>Actinomycetota</taxon>
        <taxon>Actinomycetes</taxon>
        <taxon>Mycobacteriales</taxon>
        <taxon>Segniliparaceae</taxon>
        <taxon>Segniliparus</taxon>
    </lineage>
</organism>
<evidence type="ECO:0000256" key="1">
    <source>
        <dbReference type="SAM" id="SignalP"/>
    </source>
</evidence>
<name>E5XTT1_SEGRC</name>
<dbReference type="EMBL" id="ACZI02000001">
    <property type="protein sequence ID" value="EFV12211.1"/>
    <property type="molecule type" value="Genomic_DNA"/>
</dbReference>
<dbReference type="SUPFAM" id="SSF53850">
    <property type="entry name" value="Periplasmic binding protein-like II"/>
    <property type="match status" value="1"/>
</dbReference>
<dbReference type="AlphaFoldDB" id="E5XTT1"/>
<feature type="signal peptide" evidence="1">
    <location>
        <begin position="1"/>
        <end position="24"/>
    </location>
</feature>
<dbReference type="eggNOG" id="COG1732">
    <property type="taxonomic scope" value="Bacteria"/>
</dbReference>